<gene>
    <name evidence="3" type="ORF">SAMN05660976_00203</name>
</gene>
<evidence type="ECO:0000313" key="3">
    <source>
        <dbReference type="EMBL" id="SEK29982.1"/>
    </source>
</evidence>
<organism evidence="3 4">
    <name type="scientific">Nonomuraea pusilla</name>
    <dbReference type="NCBI Taxonomy" id="46177"/>
    <lineage>
        <taxon>Bacteria</taxon>
        <taxon>Bacillati</taxon>
        <taxon>Actinomycetota</taxon>
        <taxon>Actinomycetes</taxon>
        <taxon>Streptosporangiales</taxon>
        <taxon>Streptosporangiaceae</taxon>
        <taxon>Nonomuraea</taxon>
    </lineage>
</organism>
<dbReference type="PROSITE" id="PS50110">
    <property type="entry name" value="RESPONSE_REGULATORY"/>
    <property type="match status" value="1"/>
</dbReference>
<name>A0A1H7FZP1_9ACTN</name>
<dbReference type="InterPro" id="IPR001789">
    <property type="entry name" value="Sig_transdc_resp-reg_receiver"/>
</dbReference>
<evidence type="ECO:0000259" key="2">
    <source>
        <dbReference type="PROSITE" id="PS50110"/>
    </source>
</evidence>
<dbReference type="GO" id="GO:0000160">
    <property type="term" value="P:phosphorelay signal transduction system"/>
    <property type="evidence" value="ECO:0007669"/>
    <property type="project" value="InterPro"/>
</dbReference>
<dbReference type="InterPro" id="IPR011006">
    <property type="entry name" value="CheY-like_superfamily"/>
</dbReference>
<feature type="domain" description="Response regulatory" evidence="2">
    <location>
        <begin position="3"/>
        <end position="50"/>
    </location>
</feature>
<accession>A0A1H7FZP1</accession>
<evidence type="ECO:0000313" key="4">
    <source>
        <dbReference type="Proteomes" id="UP000198953"/>
    </source>
</evidence>
<sequence>MIRVVIADDDPMVRTGLRLILGKPDLDLPGEAGDGRQAMKVIRELGRTRC</sequence>
<dbReference type="Gene3D" id="3.40.50.2300">
    <property type="match status" value="1"/>
</dbReference>
<dbReference type="EMBL" id="FOBF01000001">
    <property type="protein sequence ID" value="SEK29982.1"/>
    <property type="molecule type" value="Genomic_DNA"/>
</dbReference>
<dbReference type="SUPFAM" id="SSF52172">
    <property type="entry name" value="CheY-like"/>
    <property type="match status" value="1"/>
</dbReference>
<dbReference type="AlphaFoldDB" id="A0A1H7FZP1"/>
<dbReference type="RefSeq" id="WP_337959826.1">
    <property type="nucleotide sequence ID" value="NZ_FOBF01000001.1"/>
</dbReference>
<evidence type="ECO:0000256" key="1">
    <source>
        <dbReference type="PROSITE-ProRule" id="PRU00169"/>
    </source>
</evidence>
<proteinExistence type="predicted"/>
<protein>
    <recommendedName>
        <fullName evidence="2">Response regulatory domain-containing protein</fullName>
    </recommendedName>
</protein>
<dbReference type="STRING" id="46177.SAMN05660976_00203"/>
<keyword evidence="4" id="KW-1185">Reference proteome</keyword>
<comment type="caution">
    <text evidence="1">Lacks conserved residue(s) required for the propagation of feature annotation.</text>
</comment>
<reference evidence="3 4" key="1">
    <citation type="submission" date="2016-10" db="EMBL/GenBank/DDBJ databases">
        <authorList>
            <person name="de Groot N.N."/>
        </authorList>
    </citation>
    <scope>NUCLEOTIDE SEQUENCE [LARGE SCALE GENOMIC DNA]</scope>
    <source>
        <strain evidence="3 4">DSM 43357</strain>
    </source>
</reference>
<dbReference type="Proteomes" id="UP000198953">
    <property type="component" value="Unassembled WGS sequence"/>
</dbReference>